<reference evidence="2" key="1">
    <citation type="submission" date="2017-04" db="EMBL/GenBank/DDBJ databases">
        <authorList>
            <person name="Varghese N."/>
            <person name="Submissions S."/>
        </authorList>
    </citation>
    <scope>NUCLEOTIDE SEQUENCE [LARGE SCALE GENOMIC DNA]</scope>
    <source>
        <strain evidence="2">RKEM611</strain>
    </source>
</reference>
<proteinExistence type="predicted"/>
<organism evidence="1 2">
    <name type="scientific">Pseudobacteriovorax antillogorgiicola</name>
    <dbReference type="NCBI Taxonomy" id="1513793"/>
    <lineage>
        <taxon>Bacteria</taxon>
        <taxon>Pseudomonadati</taxon>
        <taxon>Bdellovibrionota</taxon>
        <taxon>Oligoflexia</taxon>
        <taxon>Oligoflexales</taxon>
        <taxon>Pseudobacteriovoracaceae</taxon>
        <taxon>Pseudobacteriovorax</taxon>
    </lineage>
</organism>
<dbReference type="RefSeq" id="WP_132318058.1">
    <property type="nucleotide sequence ID" value="NZ_FWZT01000006.1"/>
</dbReference>
<dbReference type="EMBL" id="FWZT01000006">
    <property type="protein sequence ID" value="SMF16538.1"/>
    <property type="molecule type" value="Genomic_DNA"/>
</dbReference>
<accession>A0A1Y6BKP3</accession>
<dbReference type="AlphaFoldDB" id="A0A1Y6BKP3"/>
<name>A0A1Y6BKP3_9BACT</name>
<keyword evidence="2" id="KW-1185">Reference proteome</keyword>
<evidence type="ECO:0000313" key="1">
    <source>
        <dbReference type="EMBL" id="SMF16538.1"/>
    </source>
</evidence>
<dbReference type="STRING" id="1513793.SAMN06296036_10645"/>
<gene>
    <name evidence="1" type="ORF">SAMN06296036_10645</name>
</gene>
<evidence type="ECO:0000313" key="2">
    <source>
        <dbReference type="Proteomes" id="UP000192907"/>
    </source>
</evidence>
<dbReference type="Proteomes" id="UP000192907">
    <property type="component" value="Unassembled WGS sequence"/>
</dbReference>
<protein>
    <submittedName>
        <fullName evidence="1">Uncharacterized protein</fullName>
    </submittedName>
</protein>
<sequence length="129" mass="14141">MIKGTLIIGAVVMIGLSTYTISDSNKLNSQQFSHLELQTSEAIQAWNELTDEQKKSSFNNKVAWTPTLAAVTEVLATGLGALTEAAVAKGMGVRDGHVETHPQSTCRSIMREDRFLQAELIPDQDFDFN</sequence>